<evidence type="ECO:0000313" key="2">
    <source>
        <dbReference type="EMBL" id="GAA2695287.1"/>
    </source>
</evidence>
<reference evidence="2 3" key="1">
    <citation type="journal article" date="2019" name="Int. J. Syst. Evol. Microbiol.">
        <title>The Global Catalogue of Microorganisms (GCM) 10K type strain sequencing project: providing services to taxonomists for standard genome sequencing and annotation.</title>
        <authorList>
            <consortium name="The Broad Institute Genomics Platform"/>
            <consortium name="The Broad Institute Genome Sequencing Center for Infectious Disease"/>
            <person name="Wu L."/>
            <person name="Ma J."/>
        </authorList>
    </citation>
    <scope>NUCLEOTIDE SEQUENCE [LARGE SCALE GENOMIC DNA]</scope>
    <source>
        <strain evidence="2 3">JCM 4531</strain>
    </source>
</reference>
<organism evidence="2 3">
    <name type="scientific">Streptomyces violaceolatus</name>
    <dbReference type="NCBI Taxonomy" id="67378"/>
    <lineage>
        <taxon>Bacteria</taxon>
        <taxon>Bacillati</taxon>
        <taxon>Actinomycetota</taxon>
        <taxon>Actinomycetes</taxon>
        <taxon>Kitasatosporales</taxon>
        <taxon>Streptomycetaceae</taxon>
        <taxon>Streptomyces</taxon>
        <taxon>Streptomyces violaceoruber group</taxon>
    </lineage>
</organism>
<dbReference type="Pfam" id="PF13561">
    <property type="entry name" value="adh_short_C2"/>
    <property type="match status" value="1"/>
</dbReference>
<accession>A0ABN3T9F5</accession>
<dbReference type="SUPFAM" id="SSF51735">
    <property type="entry name" value="NAD(P)-binding Rossmann-fold domains"/>
    <property type="match status" value="1"/>
</dbReference>
<proteinExistence type="predicted"/>
<dbReference type="InterPro" id="IPR002347">
    <property type="entry name" value="SDR_fam"/>
</dbReference>
<name>A0ABN3T9F5_9ACTN</name>
<sequence length="65" mass="6433">MALALVEADPGQRVGGDGQRGQGRPGHRGIARTGSEIAAAIAFLASPATSYVTGAVLDAHGGYNA</sequence>
<evidence type="ECO:0000256" key="1">
    <source>
        <dbReference type="SAM" id="MobiDB-lite"/>
    </source>
</evidence>
<evidence type="ECO:0008006" key="4">
    <source>
        <dbReference type="Google" id="ProtNLM"/>
    </source>
</evidence>
<evidence type="ECO:0000313" key="3">
    <source>
        <dbReference type="Proteomes" id="UP001499989"/>
    </source>
</evidence>
<feature type="region of interest" description="Disordered" evidence="1">
    <location>
        <begin position="1"/>
        <end position="29"/>
    </location>
</feature>
<keyword evidence="3" id="KW-1185">Reference proteome</keyword>
<dbReference type="Proteomes" id="UP001499989">
    <property type="component" value="Unassembled WGS sequence"/>
</dbReference>
<protein>
    <recommendedName>
        <fullName evidence="4">SDR family oxidoreductase</fullName>
    </recommendedName>
</protein>
<feature type="compositionally biased region" description="Gly residues" evidence="1">
    <location>
        <begin position="13"/>
        <end position="24"/>
    </location>
</feature>
<dbReference type="InterPro" id="IPR036291">
    <property type="entry name" value="NAD(P)-bd_dom_sf"/>
</dbReference>
<gene>
    <name evidence="2" type="ORF">GCM10010310_56600</name>
</gene>
<comment type="caution">
    <text evidence="2">The sequence shown here is derived from an EMBL/GenBank/DDBJ whole genome shotgun (WGS) entry which is preliminary data.</text>
</comment>
<dbReference type="EMBL" id="BAAASK010000021">
    <property type="protein sequence ID" value="GAA2695287.1"/>
    <property type="molecule type" value="Genomic_DNA"/>
</dbReference>
<dbReference type="Gene3D" id="3.40.50.720">
    <property type="entry name" value="NAD(P)-binding Rossmann-like Domain"/>
    <property type="match status" value="1"/>
</dbReference>